<dbReference type="GeneID" id="48015785"/>
<dbReference type="EMBL" id="JBDIVD010000003">
    <property type="protein sequence ID" value="MEN3156571.1"/>
    <property type="molecule type" value="Genomic_DNA"/>
</dbReference>
<keyword evidence="1" id="KW-0812">Transmembrane</keyword>
<dbReference type="AlphaFoldDB" id="A0ABD5L312"/>
<proteinExistence type="predicted"/>
<evidence type="ECO:0000256" key="1">
    <source>
        <dbReference type="SAM" id="Phobius"/>
    </source>
</evidence>
<dbReference type="RefSeq" id="WP_098113961.1">
    <property type="nucleotide sequence ID" value="NZ_CP024036.1"/>
</dbReference>
<reference evidence="2 3" key="2">
    <citation type="submission" date="2024-05" db="EMBL/GenBank/DDBJ databases">
        <authorList>
            <person name="Zheng X."/>
        </authorList>
    </citation>
    <scope>NUCLEOTIDE SEQUENCE [LARGE SCALE GENOMIC DNA]</scope>
    <source>
        <strain evidence="2 3">C4-10</strain>
    </source>
</reference>
<evidence type="ECO:0000313" key="3">
    <source>
        <dbReference type="Proteomes" id="UP001418804"/>
    </source>
</evidence>
<evidence type="ECO:0000313" key="2">
    <source>
        <dbReference type="EMBL" id="MEN3156571.1"/>
    </source>
</evidence>
<reference evidence="2 3" key="1">
    <citation type="submission" date="2024-05" db="EMBL/GenBank/DDBJ databases">
        <title>The mechanism of isolation and screening of efficient mineral weathering bacteria priestia aryabhattai c4-10 with weathered biotite.</title>
        <authorList>
            <person name="Yang S."/>
        </authorList>
    </citation>
    <scope>NUCLEOTIDE SEQUENCE [LARGE SCALE GENOMIC DNA]</scope>
    <source>
        <strain evidence="2 3">C4-10</strain>
    </source>
</reference>
<dbReference type="Proteomes" id="UP001418804">
    <property type="component" value="Unassembled WGS sequence"/>
</dbReference>
<gene>
    <name evidence="2" type="ORF">ABDD91_27405</name>
</gene>
<keyword evidence="1" id="KW-0472">Membrane</keyword>
<name>A0ABD5L312_PRIAR</name>
<keyword evidence="1" id="KW-1133">Transmembrane helix</keyword>
<protein>
    <submittedName>
        <fullName evidence="2">Uncharacterized protein</fullName>
    </submittedName>
</protein>
<sequence length="98" mass="10939">MGMDNLFTLGLIIVGSLGTIGHYVLESVKVKSGNGNGSKLYNGGLLISKEELNNFLGIRKKDVQDFLDQFEKQLTIHNFNGKEYYSTDNIREVINANK</sequence>
<accession>A0ABD5L312</accession>
<comment type="caution">
    <text evidence="2">The sequence shown here is derived from an EMBL/GenBank/DDBJ whole genome shotgun (WGS) entry which is preliminary data.</text>
</comment>
<organism evidence="2 3">
    <name type="scientific">Priestia aryabhattai</name>
    <name type="common">Bacillus aryabhattai</name>
    <dbReference type="NCBI Taxonomy" id="412384"/>
    <lineage>
        <taxon>Bacteria</taxon>
        <taxon>Bacillati</taxon>
        <taxon>Bacillota</taxon>
        <taxon>Bacilli</taxon>
        <taxon>Bacillales</taxon>
        <taxon>Bacillaceae</taxon>
        <taxon>Priestia</taxon>
    </lineage>
</organism>
<feature type="transmembrane region" description="Helical" evidence="1">
    <location>
        <begin position="6"/>
        <end position="25"/>
    </location>
</feature>